<dbReference type="GO" id="GO:0033596">
    <property type="term" value="C:TSC1-TSC2 complex"/>
    <property type="evidence" value="ECO:0007669"/>
    <property type="project" value="TreeGrafter"/>
</dbReference>
<dbReference type="InterPro" id="IPR007483">
    <property type="entry name" value="Hamartin"/>
</dbReference>
<dbReference type="PANTHER" id="PTHR15154">
    <property type="entry name" value="HAMARTIN"/>
    <property type="match status" value="1"/>
</dbReference>
<dbReference type="GeneID" id="20088542"/>
<feature type="coiled-coil region" evidence="1">
    <location>
        <begin position="342"/>
        <end position="414"/>
    </location>
</feature>
<organism evidence="2">
    <name type="scientific">Aphanomyces invadans</name>
    <dbReference type="NCBI Taxonomy" id="157072"/>
    <lineage>
        <taxon>Eukaryota</taxon>
        <taxon>Sar</taxon>
        <taxon>Stramenopiles</taxon>
        <taxon>Oomycota</taxon>
        <taxon>Saprolegniomycetes</taxon>
        <taxon>Saprolegniales</taxon>
        <taxon>Verrucalvaceae</taxon>
        <taxon>Aphanomyces</taxon>
    </lineage>
</organism>
<sequence>MLPKLADRQMPLHRQVMHWVLLGHVAVQPWFDANEFKATSLWDFLVESSASPQQGLPTTVLSLWLMSVLLSSPTPCLDASTASNVLRALRQAIVTCTAELPSLVNPSDLAGTSPHAMLGHIQLADVIPNFTLEQVHTSFSTFLSHFDAHQGAGDAYRVDPLPSSTQLETFQDVPMPGFVVQQVELWIGSATSTTGGAGVRALRVTLRDEFGAVHVLPLHGDGSVQHQAFGTRHVFAVDRDEFITCIDMSCYENLHAKQPSQRRRTFLGAGDVVALRESRAKAWWYHRELTVEKEINASLHKQMHVQRSQILAFEKERRKWEHELQRRISKYATDRKASSELNMELHTQVEALELKVQDADDQLRAMTASSAELEGTVDDLRRRTAHTQQLERHVEELKMQLAEWDQRHAAELDRQTQLHAKEIDDLKFTWSIALDKYRSTAQPVCVPPHGPVEGSHDEKRVAELEKALKQKDQVIQVLKAMLERQQTTAEDKITLANSKYDHVKAINLALQRKVMASQMHS</sequence>
<name>A0A024TMI5_9STRA</name>
<evidence type="ECO:0000313" key="2">
    <source>
        <dbReference type="EMBL" id="ETV94826.1"/>
    </source>
</evidence>
<dbReference type="AlphaFoldDB" id="A0A024TMI5"/>
<evidence type="ECO:0000256" key="1">
    <source>
        <dbReference type="SAM" id="Coils"/>
    </source>
</evidence>
<dbReference type="RefSeq" id="XP_008876417.1">
    <property type="nucleotide sequence ID" value="XM_008878195.1"/>
</dbReference>
<dbReference type="GO" id="GO:0032007">
    <property type="term" value="P:negative regulation of TOR signaling"/>
    <property type="evidence" value="ECO:0007669"/>
    <property type="project" value="TreeGrafter"/>
</dbReference>
<keyword evidence="1" id="KW-0175">Coiled coil</keyword>
<dbReference type="eggNOG" id="ENOG502S26G">
    <property type="taxonomic scope" value="Eukaryota"/>
</dbReference>
<dbReference type="VEuPathDB" id="FungiDB:H310_11492"/>
<reference evidence="2" key="1">
    <citation type="submission" date="2013-12" db="EMBL/GenBank/DDBJ databases">
        <title>The Genome Sequence of Aphanomyces invadans NJM9701.</title>
        <authorList>
            <consortium name="The Broad Institute Genomics Platform"/>
            <person name="Russ C."/>
            <person name="Tyler B."/>
            <person name="van West P."/>
            <person name="Dieguez-Uribeondo J."/>
            <person name="Young S.K."/>
            <person name="Zeng Q."/>
            <person name="Gargeya S."/>
            <person name="Fitzgerald M."/>
            <person name="Abouelleil A."/>
            <person name="Alvarado L."/>
            <person name="Chapman S.B."/>
            <person name="Gainer-Dewar J."/>
            <person name="Goldberg J."/>
            <person name="Griggs A."/>
            <person name="Gujja S."/>
            <person name="Hansen M."/>
            <person name="Howarth C."/>
            <person name="Imamovic A."/>
            <person name="Ireland A."/>
            <person name="Larimer J."/>
            <person name="McCowan C."/>
            <person name="Murphy C."/>
            <person name="Pearson M."/>
            <person name="Poon T.W."/>
            <person name="Priest M."/>
            <person name="Roberts A."/>
            <person name="Saif S."/>
            <person name="Shea T."/>
            <person name="Sykes S."/>
            <person name="Wortman J."/>
            <person name="Nusbaum C."/>
            <person name="Birren B."/>
        </authorList>
    </citation>
    <scope>NUCLEOTIDE SEQUENCE [LARGE SCALE GENOMIC DNA]</scope>
    <source>
        <strain evidence="2">NJM9701</strain>
    </source>
</reference>
<dbReference type="EMBL" id="KI913983">
    <property type="protein sequence ID" value="ETV94826.1"/>
    <property type="molecule type" value="Genomic_DNA"/>
</dbReference>
<proteinExistence type="predicted"/>
<dbReference type="PANTHER" id="PTHR15154:SF2">
    <property type="entry name" value="HAMARTIN"/>
    <property type="match status" value="1"/>
</dbReference>
<dbReference type="OrthoDB" id="66204at2759"/>
<accession>A0A024TMI5</accession>
<dbReference type="GO" id="GO:0051726">
    <property type="term" value="P:regulation of cell cycle"/>
    <property type="evidence" value="ECO:0007669"/>
    <property type="project" value="TreeGrafter"/>
</dbReference>
<gene>
    <name evidence="2" type="ORF">H310_11492</name>
</gene>
<protein>
    <submittedName>
        <fullName evidence="2">Uncharacterized protein</fullName>
    </submittedName>
</protein>